<evidence type="ECO:0000256" key="2">
    <source>
        <dbReference type="ARBA" id="ARBA00023242"/>
    </source>
</evidence>
<keyword evidence="2" id="KW-0539">Nucleus</keyword>
<feature type="region of interest" description="Disordered" evidence="3">
    <location>
        <begin position="190"/>
        <end position="220"/>
    </location>
</feature>
<reference evidence="5" key="1">
    <citation type="journal article" date="2013" name="Nat. Genet.">
        <title>The Capsella rubella genome and the genomic consequences of rapid mating system evolution.</title>
        <authorList>
            <person name="Slotte T."/>
            <person name="Hazzouri K.M."/>
            <person name="Agren J.A."/>
            <person name="Koenig D."/>
            <person name="Maumus F."/>
            <person name="Guo Y.L."/>
            <person name="Steige K."/>
            <person name="Platts A.E."/>
            <person name="Escobar J.S."/>
            <person name="Newman L.K."/>
            <person name="Wang W."/>
            <person name="Mandakova T."/>
            <person name="Vello E."/>
            <person name="Smith L.M."/>
            <person name="Henz S.R."/>
            <person name="Steffen J."/>
            <person name="Takuno S."/>
            <person name="Brandvain Y."/>
            <person name="Coop G."/>
            <person name="Andolfatto P."/>
            <person name="Hu T.T."/>
            <person name="Blanchette M."/>
            <person name="Clark R.M."/>
            <person name="Quesneville H."/>
            <person name="Nordborg M."/>
            <person name="Gaut B.S."/>
            <person name="Lysak M.A."/>
            <person name="Jenkins J."/>
            <person name="Grimwood J."/>
            <person name="Chapman J."/>
            <person name="Prochnik S."/>
            <person name="Shu S."/>
            <person name="Rokhsar D."/>
            <person name="Schmutz J."/>
            <person name="Weigel D."/>
            <person name="Wright S.I."/>
        </authorList>
    </citation>
    <scope>NUCLEOTIDE SEQUENCE [LARGE SCALE GENOMIC DNA]</scope>
    <source>
        <strain evidence="5">cv. Monte Gargano</strain>
    </source>
</reference>
<organism evidence="4 5">
    <name type="scientific">Capsella rubella</name>
    <dbReference type="NCBI Taxonomy" id="81985"/>
    <lineage>
        <taxon>Eukaryota</taxon>
        <taxon>Viridiplantae</taxon>
        <taxon>Streptophyta</taxon>
        <taxon>Embryophyta</taxon>
        <taxon>Tracheophyta</taxon>
        <taxon>Spermatophyta</taxon>
        <taxon>Magnoliopsida</taxon>
        <taxon>eudicotyledons</taxon>
        <taxon>Gunneridae</taxon>
        <taxon>Pentapetalae</taxon>
        <taxon>rosids</taxon>
        <taxon>malvids</taxon>
        <taxon>Brassicales</taxon>
        <taxon>Brassicaceae</taxon>
        <taxon>Camelineae</taxon>
        <taxon>Capsella</taxon>
    </lineage>
</organism>
<dbReference type="eggNOG" id="KOG4210">
    <property type="taxonomic scope" value="Eukaryota"/>
</dbReference>
<dbReference type="AlphaFoldDB" id="R0FPU3"/>
<dbReference type="EMBL" id="KB870809">
    <property type="protein sequence ID" value="EOA24522.1"/>
    <property type="molecule type" value="Genomic_DNA"/>
</dbReference>
<feature type="region of interest" description="Disordered" evidence="3">
    <location>
        <begin position="19"/>
        <end position="50"/>
    </location>
</feature>
<protein>
    <recommendedName>
        <fullName evidence="6">Oxidative stress 3</fullName>
    </recommendedName>
</protein>
<evidence type="ECO:0000256" key="1">
    <source>
        <dbReference type="ARBA" id="ARBA00004123"/>
    </source>
</evidence>
<sequence>MNKIARTFTADDQDFAFLSSSSSSESIGMDSDVDDEGGENHEVESSYKGPLDMMESLEEVLPIKRSISKFYKGKSKSFMNLAEAASFPVKDLAKPENAYSRRRRNLLSHRVCSRGGISKKHVKSVLTVAVTPMSQGGGEGDSSSSSSGGDDDSTQTPMQYRKNHTTKHRKGCFSNCVPVVVESPRCFETAADKSKKDEDSKKTTKGATKPVNPSGESTASTDKLMAKNFLDIVNLDPISIKKPREPCLPNSCLLLKKPREPRNQENLVFLILVYKSLYNVILGKD</sequence>
<name>R0FPU3_9BRAS</name>
<accession>R0FPU3</accession>
<dbReference type="Proteomes" id="UP000029121">
    <property type="component" value="Unassembled WGS sequence"/>
</dbReference>
<dbReference type="GO" id="GO:0005634">
    <property type="term" value="C:nucleus"/>
    <property type="evidence" value="ECO:0007669"/>
    <property type="project" value="UniProtKB-SubCell"/>
</dbReference>
<comment type="subcellular location">
    <subcellularLocation>
        <location evidence="1">Nucleus</location>
    </subcellularLocation>
</comment>
<evidence type="ECO:0000256" key="3">
    <source>
        <dbReference type="SAM" id="MobiDB-lite"/>
    </source>
</evidence>
<gene>
    <name evidence="4" type="ORF">CARUB_v10017775mg</name>
</gene>
<dbReference type="PANTHER" id="PTHR33172:SF107">
    <property type="entry name" value="PROTEIN OXIDATIVE STRESS 3 LIKE 2"/>
    <property type="match status" value="1"/>
</dbReference>
<keyword evidence="5" id="KW-1185">Reference proteome</keyword>
<dbReference type="InterPro" id="IPR051992">
    <property type="entry name" value="OxStress_Response_Reg"/>
</dbReference>
<feature type="region of interest" description="Disordered" evidence="3">
    <location>
        <begin position="131"/>
        <end position="167"/>
    </location>
</feature>
<evidence type="ECO:0000313" key="5">
    <source>
        <dbReference type="Proteomes" id="UP000029121"/>
    </source>
</evidence>
<dbReference type="PANTHER" id="PTHR33172">
    <property type="entry name" value="OS08G0516900 PROTEIN"/>
    <property type="match status" value="1"/>
</dbReference>
<evidence type="ECO:0000313" key="4">
    <source>
        <dbReference type="EMBL" id="EOA24522.1"/>
    </source>
</evidence>
<feature type="compositionally biased region" description="Basic and acidic residues" evidence="3">
    <location>
        <begin position="190"/>
        <end position="202"/>
    </location>
</feature>
<proteinExistence type="predicted"/>
<dbReference type="STRING" id="81985.R0FPU3"/>
<dbReference type="GO" id="GO:0006979">
    <property type="term" value="P:response to oxidative stress"/>
    <property type="evidence" value="ECO:0007669"/>
    <property type="project" value="UniProtKB-ARBA"/>
</dbReference>
<evidence type="ECO:0008006" key="6">
    <source>
        <dbReference type="Google" id="ProtNLM"/>
    </source>
</evidence>